<organism evidence="1 2">
    <name type="scientific">Streptomyces venezuelae</name>
    <dbReference type="NCBI Taxonomy" id="54571"/>
    <lineage>
        <taxon>Bacteria</taxon>
        <taxon>Bacillati</taxon>
        <taxon>Actinomycetota</taxon>
        <taxon>Actinomycetes</taxon>
        <taxon>Kitasatosporales</taxon>
        <taxon>Streptomycetaceae</taxon>
        <taxon>Streptomyces</taxon>
    </lineage>
</organism>
<dbReference type="InterPro" id="IPR028037">
    <property type="entry name" value="Antitoxin_Rv0909/MT0933"/>
</dbReference>
<dbReference type="Proteomes" id="UP000324101">
    <property type="component" value="Chromosome"/>
</dbReference>
<dbReference type="AlphaFoldDB" id="A0A5P2DSS5"/>
<dbReference type="Pfam" id="PF14013">
    <property type="entry name" value="MT0933_antitox"/>
    <property type="match status" value="1"/>
</dbReference>
<evidence type="ECO:0008006" key="3">
    <source>
        <dbReference type="Google" id="ProtNLM"/>
    </source>
</evidence>
<name>A0A5P2DSS5_STRVZ</name>
<reference evidence="1 2" key="1">
    <citation type="submission" date="2018-05" db="EMBL/GenBank/DDBJ databases">
        <title>Streptomyces venezuelae.</title>
        <authorList>
            <person name="Kim W."/>
            <person name="Lee N."/>
            <person name="Cho B.-K."/>
        </authorList>
    </citation>
    <scope>NUCLEOTIDE SEQUENCE [LARGE SCALE GENOMIC DNA]</scope>
    <source>
        <strain evidence="1 2">ATCC 21018</strain>
    </source>
</reference>
<protein>
    <recommendedName>
        <fullName evidence="3">Antitoxin</fullName>
    </recommendedName>
</protein>
<evidence type="ECO:0000313" key="1">
    <source>
        <dbReference type="EMBL" id="QES57923.1"/>
    </source>
</evidence>
<dbReference type="EMBL" id="CP029189">
    <property type="protein sequence ID" value="QES57923.1"/>
    <property type="molecule type" value="Genomic_DNA"/>
</dbReference>
<gene>
    <name evidence="1" type="ORF">DEJ51_30345</name>
</gene>
<dbReference type="OrthoDB" id="3402428at2"/>
<proteinExistence type="predicted"/>
<dbReference type="RefSeq" id="WP_150260778.1">
    <property type="nucleotide sequence ID" value="NZ_CP029189.1"/>
</dbReference>
<sequence>MFDSLKGLVGKATELAAEHSEVLAQGLEKAADVVDEKTDGNYSDHIDTGVDKAKGFLTGLGEKSQ</sequence>
<evidence type="ECO:0000313" key="2">
    <source>
        <dbReference type="Proteomes" id="UP000324101"/>
    </source>
</evidence>
<accession>A0A5P2DSS5</accession>